<dbReference type="Proteomes" id="UP000076532">
    <property type="component" value="Unassembled WGS sequence"/>
</dbReference>
<dbReference type="EMBL" id="KV417620">
    <property type="protein sequence ID" value="KZP14273.1"/>
    <property type="molecule type" value="Genomic_DNA"/>
</dbReference>
<name>A0A166D3F9_9AGAM</name>
<protein>
    <submittedName>
        <fullName evidence="1">Uncharacterized protein</fullName>
    </submittedName>
</protein>
<gene>
    <name evidence="1" type="ORF">FIBSPDRAFT_868511</name>
</gene>
<dbReference type="AlphaFoldDB" id="A0A166D3F9"/>
<reference evidence="1 2" key="1">
    <citation type="journal article" date="2016" name="Mol. Biol. Evol.">
        <title>Comparative Genomics of Early-Diverging Mushroom-Forming Fungi Provides Insights into the Origins of Lignocellulose Decay Capabilities.</title>
        <authorList>
            <person name="Nagy L.G."/>
            <person name="Riley R."/>
            <person name="Tritt A."/>
            <person name="Adam C."/>
            <person name="Daum C."/>
            <person name="Floudas D."/>
            <person name="Sun H."/>
            <person name="Yadav J.S."/>
            <person name="Pangilinan J."/>
            <person name="Larsson K.H."/>
            <person name="Matsuura K."/>
            <person name="Barry K."/>
            <person name="Labutti K."/>
            <person name="Kuo R."/>
            <person name="Ohm R.A."/>
            <person name="Bhattacharya S.S."/>
            <person name="Shirouzu T."/>
            <person name="Yoshinaga Y."/>
            <person name="Martin F.M."/>
            <person name="Grigoriev I.V."/>
            <person name="Hibbett D.S."/>
        </authorList>
    </citation>
    <scope>NUCLEOTIDE SEQUENCE [LARGE SCALE GENOMIC DNA]</scope>
    <source>
        <strain evidence="1 2">CBS 109695</strain>
    </source>
</reference>
<evidence type="ECO:0000313" key="1">
    <source>
        <dbReference type="EMBL" id="KZP14273.1"/>
    </source>
</evidence>
<proteinExistence type="predicted"/>
<keyword evidence="2" id="KW-1185">Reference proteome</keyword>
<sequence length="63" mass="7319">MVRSDSIFLSCPLSFFFRPSLRTPSTTSLPARIFVDVELTSEYIQGYHHRRCQVPHRCTRSST</sequence>
<accession>A0A166D3F9</accession>
<evidence type="ECO:0000313" key="2">
    <source>
        <dbReference type="Proteomes" id="UP000076532"/>
    </source>
</evidence>
<organism evidence="1 2">
    <name type="scientific">Athelia psychrophila</name>
    <dbReference type="NCBI Taxonomy" id="1759441"/>
    <lineage>
        <taxon>Eukaryota</taxon>
        <taxon>Fungi</taxon>
        <taxon>Dikarya</taxon>
        <taxon>Basidiomycota</taxon>
        <taxon>Agaricomycotina</taxon>
        <taxon>Agaricomycetes</taxon>
        <taxon>Agaricomycetidae</taxon>
        <taxon>Atheliales</taxon>
        <taxon>Atheliaceae</taxon>
        <taxon>Athelia</taxon>
    </lineage>
</organism>